<keyword evidence="2" id="KW-0472">Membrane</keyword>
<evidence type="ECO:0000259" key="3">
    <source>
        <dbReference type="PROSITE" id="PS50878"/>
    </source>
</evidence>
<dbReference type="PANTHER" id="PTHR21301">
    <property type="entry name" value="REVERSE TRANSCRIPTASE"/>
    <property type="match status" value="1"/>
</dbReference>
<dbReference type="Proteomes" id="UP000324629">
    <property type="component" value="Unassembled WGS sequence"/>
</dbReference>
<accession>A0A5J4P0J7</accession>
<sequence length="811" mass="91125">MGSPLGPLLADIFMGNLGRTALQSTISRFSQYHRYVDDIFIVVNSDADMYTVLDTFNCAHQSVKFTLEEETENEIYFLDVRLHRRIDGTIQPRVHRKSTWTGSSHKQSFVHTFCLYSTYLDTLFCNLTFLQTFFSSLDAYLRLRNPTFYLASAKRRPALWLKVGSPWLVAAIQAIGQLALSDRQHVRLHQMPTVHAGAGLQTTCLLPDPNFLIIRTAIAYALPLLICIVLVGLQLRCLRNLRTYSSEAIEALLQVRKTFGTHTPPEPHIMRSSGIDKNRLDTSRTETMYSSSIVPMKQTEQYTLLPLTLSSTQIIRPHSPQLMSSSWHVDRQYTLETLIPDCGKSMSQLGVQSDASQIIPKESIGSHVIFSTGTMPVIELHSLNPSRPEDIQSSLYQCPTHGLINLAIDTASTLHPLEESGTSITVASNFLSHPNVLGDHTILRDEEINTESSVDANILHQSTHQESTMTQDKPVLNSQQNSEHLPTSTAGSDKGDQLPLQRSSVASVEDQLKGCEADMKPVIPLWLTAYQGEQLAVAINLVSCIIAVGTWSPYVLATLANGLCQPVHMSSSHSRSPTNHPFFPVVDAAVDMTHAKLVNRCLIQVTPDRIADFRWWAYASAGLLLPILLFYLDLGLRDGCWRALNYSDKSESTQSPTQSRNWNSIRSTTTVQTYRCKNVRRTCDARETVNKNMEQEMKKLSQLWNKRASVEHIISDTVDMTDRQTARSSEHLRKNPGPKQPQFPPAPRVYFCLNLESDALCQQSPHLPFLARWADLVGRGLVQSLALYTIYPLWPLAIFLDQVEIFLRVLE</sequence>
<evidence type="ECO:0000256" key="1">
    <source>
        <dbReference type="SAM" id="MobiDB-lite"/>
    </source>
</evidence>
<keyword evidence="2" id="KW-1133">Transmembrane helix</keyword>
<gene>
    <name evidence="4" type="ORF">DEA37_0004547</name>
</gene>
<feature type="transmembrane region" description="Helical" evidence="2">
    <location>
        <begin position="615"/>
        <end position="632"/>
    </location>
</feature>
<name>A0A5J4P0J7_9TREM</name>
<feature type="region of interest" description="Disordered" evidence="1">
    <location>
        <begin position="462"/>
        <end position="498"/>
    </location>
</feature>
<protein>
    <recommendedName>
        <fullName evidence="3">Reverse transcriptase domain-containing protein</fullName>
    </recommendedName>
</protein>
<feature type="domain" description="Reverse transcriptase" evidence="3">
    <location>
        <begin position="1"/>
        <end position="105"/>
    </location>
</feature>
<feature type="transmembrane region" description="Helical" evidence="2">
    <location>
        <begin position="212"/>
        <end position="233"/>
    </location>
</feature>
<dbReference type="Gene3D" id="1.20.1070.10">
    <property type="entry name" value="Rhodopsin 7-helix transmembrane proteins"/>
    <property type="match status" value="1"/>
</dbReference>
<dbReference type="PROSITE" id="PS50878">
    <property type="entry name" value="RT_POL"/>
    <property type="match status" value="1"/>
</dbReference>
<evidence type="ECO:0000313" key="4">
    <source>
        <dbReference type="EMBL" id="KAA3681317.1"/>
    </source>
</evidence>
<evidence type="ECO:0000313" key="5">
    <source>
        <dbReference type="Proteomes" id="UP000324629"/>
    </source>
</evidence>
<dbReference type="SUPFAM" id="SSF81321">
    <property type="entry name" value="Family A G protein-coupled receptor-like"/>
    <property type="match status" value="1"/>
</dbReference>
<evidence type="ECO:0000256" key="2">
    <source>
        <dbReference type="SAM" id="Phobius"/>
    </source>
</evidence>
<dbReference type="PANTHER" id="PTHR21301:SF10">
    <property type="entry name" value="REVERSE TRANSCRIPTASE DOMAIN-CONTAINING PROTEIN"/>
    <property type="match status" value="1"/>
</dbReference>
<keyword evidence="5" id="KW-1185">Reference proteome</keyword>
<keyword evidence="2" id="KW-0812">Transmembrane</keyword>
<reference evidence="4 5" key="1">
    <citation type="journal article" date="2019" name="Gigascience">
        <title>Whole-genome sequence of the oriental lung fluke Paragonimus westermani.</title>
        <authorList>
            <person name="Oey H."/>
            <person name="Zakrzewski M."/>
            <person name="Narain K."/>
            <person name="Devi K.R."/>
            <person name="Agatsuma T."/>
            <person name="Nawaratna S."/>
            <person name="Gobert G.N."/>
            <person name="Jones M.K."/>
            <person name="Ragan M.A."/>
            <person name="McManus D.P."/>
            <person name="Krause L."/>
        </authorList>
    </citation>
    <scope>NUCLEOTIDE SEQUENCE [LARGE SCALE GENOMIC DNA]</scope>
    <source>
        <strain evidence="4 5">IND2009</strain>
    </source>
</reference>
<feature type="compositionally biased region" description="Polar residues" evidence="1">
    <location>
        <begin position="462"/>
        <end position="491"/>
    </location>
</feature>
<proteinExistence type="predicted"/>
<dbReference type="EMBL" id="QNGE01000229">
    <property type="protein sequence ID" value="KAA3681317.1"/>
    <property type="molecule type" value="Genomic_DNA"/>
</dbReference>
<dbReference type="AlphaFoldDB" id="A0A5J4P0J7"/>
<feature type="transmembrane region" description="Helical" evidence="2">
    <location>
        <begin position="535"/>
        <end position="556"/>
    </location>
</feature>
<comment type="caution">
    <text evidence="4">The sequence shown here is derived from an EMBL/GenBank/DDBJ whole genome shotgun (WGS) entry which is preliminary data.</text>
</comment>
<dbReference type="InterPro" id="IPR000477">
    <property type="entry name" value="RT_dom"/>
</dbReference>
<organism evidence="4 5">
    <name type="scientific">Paragonimus westermani</name>
    <dbReference type="NCBI Taxonomy" id="34504"/>
    <lineage>
        <taxon>Eukaryota</taxon>
        <taxon>Metazoa</taxon>
        <taxon>Spiralia</taxon>
        <taxon>Lophotrochozoa</taxon>
        <taxon>Platyhelminthes</taxon>
        <taxon>Trematoda</taxon>
        <taxon>Digenea</taxon>
        <taxon>Plagiorchiida</taxon>
        <taxon>Troglotremata</taxon>
        <taxon>Troglotrematidae</taxon>
        <taxon>Paragonimus</taxon>
    </lineage>
</organism>
<feature type="compositionally biased region" description="Basic and acidic residues" evidence="1">
    <location>
        <begin position="724"/>
        <end position="733"/>
    </location>
</feature>
<feature type="region of interest" description="Disordered" evidence="1">
    <location>
        <begin position="724"/>
        <end position="743"/>
    </location>
</feature>